<evidence type="ECO:0000256" key="1">
    <source>
        <dbReference type="SAM" id="Phobius"/>
    </source>
</evidence>
<dbReference type="EMBL" id="JBFNXR010000052">
    <property type="protein sequence ID" value="MEW9856531.1"/>
    <property type="molecule type" value="Genomic_DNA"/>
</dbReference>
<proteinExistence type="predicted"/>
<dbReference type="RefSeq" id="WP_367774988.1">
    <property type="nucleotide sequence ID" value="NZ_JBFNXR010000052.1"/>
</dbReference>
<evidence type="ECO:0000313" key="4">
    <source>
        <dbReference type="Proteomes" id="UP001556118"/>
    </source>
</evidence>
<sequence length="56" mass="5520">MSRKSERSAWSSGGYIGLGIALGAGFGVPFDSIPIGAVVGLLGGVIVTGLARAKSD</sequence>
<feature type="domain" description="Glycine zipper-like" evidence="2">
    <location>
        <begin position="7"/>
        <end position="47"/>
    </location>
</feature>
<protein>
    <recommendedName>
        <fullName evidence="2">Glycine zipper-like domain-containing protein</fullName>
    </recommendedName>
</protein>
<name>A0ABV3REL5_9SPHN</name>
<organism evidence="3 4">
    <name type="scientific">Novosphingobium rhizovicinum</name>
    <dbReference type="NCBI Taxonomy" id="3228928"/>
    <lineage>
        <taxon>Bacteria</taxon>
        <taxon>Pseudomonadati</taxon>
        <taxon>Pseudomonadota</taxon>
        <taxon>Alphaproteobacteria</taxon>
        <taxon>Sphingomonadales</taxon>
        <taxon>Sphingomonadaceae</taxon>
        <taxon>Novosphingobium</taxon>
    </lineage>
</organism>
<evidence type="ECO:0000313" key="3">
    <source>
        <dbReference type="EMBL" id="MEW9856531.1"/>
    </source>
</evidence>
<comment type="caution">
    <text evidence="3">The sequence shown here is derived from an EMBL/GenBank/DDBJ whole genome shotgun (WGS) entry which is preliminary data.</text>
</comment>
<keyword evidence="1" id="KW-0472">Membrane</keyword>
<keyword evidence="1" id="KW-0812">Transmembrane</keyword>
<accession>A0ABV3REL5</accession>
<keyword evidence="1" id="KW-1133">Transmembrane helix</keyword>
<evidence type="ECO:0000259" key="2">
    <source>
        <dbReference type="Pfam" id="PF26273"/>
    </source>
</evidence>
<dbReference type="InterPro" id="IPR058598">
    <property type="entry name" value="Gly_zipper-like_dom"/>
</dbReference>
<dbReference type="Pfam" id="PF26273">
    <property type="entry name" value="Gly_zipper"/>
    <property type="match status" value="1"/>
</dbReference>
<feature type="transmembrane region" description="Helical" evidence="1">
    <location>
        <begin position="12"/>
        <end position="29"/>
    </location>
</feature>
<reference evidence="3 4" key="1">
    <citation type="submission" date="2024-06" db="EMBL/GenBank/DDBJ databases">
        <title>Novosphingobium rhizovicinus M1R2S20.</title>
        <authorList>
            <person name="Sun J.-Q."/>
        </authorList>
    </citation>
    <scope>NUCLEOTIDE SEQUENCE [LARGE SCALE GENOMIC DNA]</scope>
    <source>
        <strain evidence="3 4">M1R2S20</strain>
    </source>
</reference>
<keyword evidence="4" id="KW-1185">Reference proteome</keyword>
<gene>
    <name evidence="3" type="ORF">ABUH87_15430</name>
</gene>
<dbReference type="Proteomes" id="UP001556118">
    <property type="component" value="Unassembled WGS sequence"/>
</dbReference>
<feature type="transmembrane region" description="Helical" evidence="1">
    <location>
        <begin position="35"/>
        <end position="53"/>
    </location>
</feature>